<name>Q6MYS8_ASPFM</name>
<sequence>MVGLSGINESTPPGSEATTRGQYETTYSNESVMVPDPFIMVVAMALTFVSFELAGCLNGAGYPTI</sequence>
<proteinExistence type="predicted"/>
<feature type="transmembrane region" description="Helical" evidence="2">
    <location>
        <begin position="38"/>
        <end position="60"/>
    </location>
</feature>
<protein>
    <submittedName>
        <fullName evidence="3">Uncharacterized protein</fullName>
    </submittedName>
</protein>
<dbReference type="AlphaFoldDB" id="Q6MYS8"/>
<accession>Q6MYS8</accession>
<keyword evidence="2" id="KW-0472">Membrane</keyword>
<dbReference type="EMBL" id="BX649605">
    <property type="protein sequence ID" value="CAE47931.1"/>
    <property type="molecule type" value="Genomic_DNA"/>
</dbReference>
<gene>
    <name evidence="3" type="ORF">AfA28D1.085</name>
</gene>
<evidence type="ECO:0000313" key="3">
    <source>
        <dbReference type="EMBL" id="CAE47931.1"/>
    </source>
</evidence>
<reference evidence="3" key="1">
    <citation type="journal article" date="2004" name="Fungal Genet. Biol.">
        <title>Insight into the genome of Aspergillus fumigatus: analysis of a 922 kb region encompassing the nitrate assimilation gene cluster.</title>
        <authorList>
            <person name="Pain A."/>
            <person name="Woodward J."/>
            <person name="Quail M.A."/>
            <person name="Anderson M.J."/>
            <person name="Clark R."/>
            <person name="Collins M."/>
            <person name="Fosker N."/>
            <person name="Fraser A."/>
            <person name="Harris D."/>
            <person name="Larke N."/>
            <person name="Murphy L."/>
            <person name="Humphray S."/>
            <person name="O'Neil S."/>
            <person name="Pertea M."/>
            <person name="Price C."/>
            <person name="Rabbinowitsch E."/>
            <person name="Rajandream M-A."/>
            <person name="Salzberg S."/>
            <person name="Saunders D."/>
            <person name="Seegar K."/>
            <person name="Sharp S."/>
            <person name="Warren T."/>
            <person name="Denning D.W."/>
            <person name="Barrell B."/>
            <person name="Hall N."/>
        </authorList>
    </citation>
    <scope>NUCLEOTIDE SEQUENCE</scope>
</reference>
<evidence type="ECO:0000256" key="2">
    <source>
        <dbReference type="SAM" id="Phobius"/>
    </source>
</evidence>
<feature type="region of interest" description="Disordered" evidence="1">
    <location>
        <begin position="1"/>
        <end position="21"/>
    </location>
</feature>
<feature type="compositionally biased region" description="Polar residues" evidence="1">
    <location>
        <begin position="7"/>
        <end position="21"/>
    </location>
</feature>
<keyword evidence="2" id="KW-1133">Transmembrane helix</keyword>
<evidence type="ECO:0000256" key="1">
    <source>
        <dbReference type="SAM" id="MobiDB-lite"/>
    </source>
</evidence>
<keyword evidence="2" id="KW-0812">Transmembrane</keyword>
<organism evidence="3">
    <name type="scientific">Aspergillus fumigatus</name>
    <name type="common">Neosartorya fumigata</name>
    <dbReference type="NCBI Taxonomy" id="746128"/>
    <lineage>
        <taxon>Eukaryota</taxon>
        <taxon>Fungi</taxon>
        <taxon>Dikarya</taxon>
        <taxon>Ascomycota</taxon>
        <taxon>Pezizomycotina</taxon>
        <taxon>Eurotiomycetes</taxon>
        <taxon>Eurotiomycetidae</taxon>
        <taxon>Eurotiales</taxon>
        <taxon>Aspergillaceae</taxon>
        <taxon>Aspergillus</taxon>
        <taxon>Aspergillus subgen. Fumigati</taxon>
    </lineage>
</organism>